<accession>A0AAE0KMX6</accession>
<comment type="caution">
    <text evidence="4">The sequence shown here is derived from an EMBL/GenBank/DDBJ whole genome shotgun (WGS) entry which is preliminary data.</text>
</comment>
<dbReference type="Proteomes" id="UP001190700">
    <property type="component" value="Unassembled WGS sequence"/>
</dbReference>
<dbReference type="InterPro" id="IPR002656">
    <property type="entry name" value="Acyl_transf_3_dom"/>
</dbReference>
<feature type="domain" description="Acyltransferase 3" evidence="3">
    <location>
        <begin position="278"/>
        <end position="405"/>
    </location>
</feature>
<keyword evidence="2" id="KW-0732">Signal</keyword>
<keyword evidence="5" id="KW-1185">Reference proteome</keyword>
<keyword evidence="1" id="KW-0812">Transmembrane</keyword>
<evidence type="ECO:0000313" key="4">
    <source>
        <dbReference type="EMBL" id="KAK3254732.1"/>
    </source>
</evidence>
<dbReference type="EMBL" id="LGRX02023247">
    <property type="protein sequence ID" value="KAK3254732.1"/>
    <property type="molecule type" value="Genomic_DNA"/>
</dbReference>
<protein>
    <recommendedName>
        <fullName evidence="3">Acyltransferase 3 domain-containing protein</fullName>
    </recommendedName>
</protein>
<evidence type="ECO:0000256" key="2">
    <source>
        <dbReference type="SAM" id="SignalP"/>
    </source>
</evidence>
<evidence type="ECO:0000256" key="1">
    <source>
        <dbReference type="SAM" id="Phobius"/>
    </source>
</evidence>
<evidence type="ECO:0000259" key="3">
    <source>
        <dbReference type="Pfam" id="PF01757"/>
    </source>
</evidence>
<sequence length="456" mass="49790">MVPAGRKQGLHLRLPILLGALLLAPVAAQQSACSAELQTYVPCYSGGHPPNKSCPYETQLMKLYSGVFPIITGDSNAPNVSASFQAYAMNSFKAFGDFGKCRSLQTAQWCVVAVGKDIGELTGWMSNRNDLIQLGTCVPSACSEEELNDQVASLLPVVAGLLGPGTDAKVHCGESRHDFDWKAAIMLCVCVLFGLLSAAGTIIEECERGIRLGASAERASAEPLLQPLMSDEEGISAQADTKQLRIPVALKKFMLHFALRRNWELFGALRKGSNTFGCLDGIRVLSMGWVVFGHVLVYSSGLGFANIEALYPPNGKLATDTSTQILASAFFSVDTFFWLSGFLTTYSLLKRTTANEALQGKAFFTKLYPLSIAARWLRLTPIYAFVMAFYGLLQPTFSGGPGWQSCRQNWGAKCDTDWFANLLYFNQFYPKWDENIRCMGHTCLRGLVRDAPLGCA</sequence>
<gene>
    <name evidence="4" type="ORF">CYMTET_36065</name>
</gene>
<evidence type="ECO:0000313" key="5">
    <source>
        <dbReference type="Proteomes" id="UP001190700"/>
    </source>
</evidence>
<keyword evidence="1" id="KW-1133">Transmembrane helix</keyword>
<dbReference type="GO" id="GO:0016747">
    <property type="term" value="F:acyltransferase activity, transferring groups other than amino-acyl groups"/>
    <property type="evidence" value="ECO:0007669"/>
    <property type="project" value="InterPro"/>
</dbReference>
<dbReference type="PANTHER" id="PTHR11161:SF0">
    <property type="entry name" value="O-ACYLTRANSFERASE LIKE PROTEIN"/>
    <property type="match status" value="1"/>
</dbReference>
<dbReference type="PANTHER" id="PTHR11161">
    <property type="entry name" value="O-ACYLTRANSFERASE"/>
    <property type="match status" value="1"/>
</dbReference>
<proteinExistence type="predicted"/>
<organism evidence="4 5">
    <name type="scientific">Cymbomonas tetramitiformis</name>
    <dbReference type="NCBI Taxonomy" id="36881"/>
    <lineage>
        <taxon>Eukaryota</taxon>
        <taxon>Viridiplantae</taxon>
        <taxon>Chlorophyta</taxon>
        <taxon>Pyramimonadophyceae</taxon>
        <taxon>Pyramimonadales</taxon>
        <taxon>Pyramimonadaceae</taxon>
        <taxon>Cymbomonas</taxon>
    </lineage>
</organism>
<feature type="transmembrane region" description="Helical" evidence="1">
    <location>
        <begin position="325"/>
        <end position="349"/>
    </location>
</feature>
<feature type="transmembrane region" description="Helical" evidence="1">
    <location>
        <begin position="284"/>
        <end position="305"/>
    </location>
</feature>
<feature type="chain" id="PRO_5042294007" description="Acyltransferase 3 domain-containing protein" evidence="2">
    <location>
        <begin position="29"/>
        <end position="456"/>
    </location>
</feature>
<dbReference type="InterPro" id="IPR052728">
    <property type="entry name" value="O2_lipid_transport_reg"/>
</dbReference>
<feature type="signal peptide" evidence="2">
    <location>
        <begin position="1"/>
        <end position="28"/>
    </location>
</feature>
<name>A0AAE0KMX6_9CHLO</name>
<dbReference type="Pfam" id="PF01757">
    <property type="entry name" value="Acyl_transf_3"/>
    <property type="match status" value="1"/>
</dbReference>
<keyword evidence="1" id="KW-0472">Membrane</keyword>
<feature type="transmembrane region" description="Helical" evidence="1">
    <location>
        <begin position="181"/>
        <end position="203"/>
    </location>
</feature>
<reference evidence="4 5" key="1">
    <citation type="journal article" date="2015" name="Genome Biol. Evol.">
        <title>Comparative Genomics of a Bacterivorous Green Alga Reveals Evolutionary Causalities and Consequences of Phago-Mixotrophic Mode of Nutrition.</title>
        <authorList>
            <person name="Burns J.A."/>
            <person name="Paasch A."/>
            <person name="Narechania A."/>
            <person name="Kim E."/>
        </authorList>
    </citation>
    <scope>NUCLEOTIDE SEQUENCE [LARGE SCALE GENOMIC DNA]</scope>
    <source>
        <strain evidence="4 5">PLY_AMNH</strain>
    </source>
</reference>
<dbReference type="AlphaFoldDB" id="A0AAE0KMX6"/>